<dbReference type="SUPFAM" id="SSF53335">
    <property type="entry name" value="S-adenosyl-L-methionine-dependent methyltransferases"/>
    <property type="match status" value="1"/>
</dbReference>
<organism evidence="2 3">
    <name type="scientific">Candidatus Methylumidiphilus alinenensis</name>
    <dbReference type="NCBI Taxonomy" id="2202197"/>
    <lineage>
        <taxon>Bacteria</taxon>
        <taxon>Pseudomonadati</taxon>
        <taxon>Pseudomonadota</taxon>
        <taxon>Gammaproteobacteria</taxon>
        <taxon>Methylococcales</taxon>
        <taxon>Candidatus Methylumidiphilus</taxon>
    </lineage>
</organism>
<evidence type="ECO:0000313" key="3">
    <source>
        <dbReference type="Proteomes" id="UP000249396"/>
    </source>
</evidence>
<evidence type="ECO:0000313" key="2">
    <source>
        <dbReference type="EMBL" id="PZN85134.1"/>
    </source>
</evidence>
<dbReference type="AlphaFoldDB" id="A0A2W4TL56"/>
<dbReference type="InterPro" id="IPR029063">
    <property type="entry name" value="SAM-dependent_MTases_sf"/>
</dbReference>
<sequence length="164" mass="18298">MPSAYLQVGAIGSNLDTSVYHRFTTGLDSVNHVLAEGENVPGIDVPVMRLDELVGQDVPLLIKIDVEGHERSVLIGGERTLSDPRLLAVIMETNGSGAHYGISDEELVNMMRRYGFAPFSYDPFARKLIDSQQTDGNTVFVRDRAFVEDRVESSRQYKLINRQI</sequence>
<feature type="domain" description="Methyltransferase FkbM" evidence="1">
    <location>
        <begin position="34"/>
        <end position="116"/>
    </location>
</feature>
<dbReference type="InterPro" id="IPR006342">
    <property type="entry name" value="FkbM_mtfrase"/>
</dbReference>
<accession>A0A2W4TL56</accession>
<dbReference type="Pfam" id="PF05050">
    <property type="entry name" value="Methyltransf_21"/>
    <property type="match status" value="1"/>
</dbReference>
<name>A0A2W4TL56_9GAMM</name>
<dbReference type="Gene3D" id="3.40.50.150">
    <property type="entry name" value="Vaccinia Virus protein VP39"/>
    <property type="match status" value="1"/>
</dbReference>
<comment type="caution">
    <text evidence="2">The sequence shown here is derived from an EMBL/GenBank/DDBJ whole genome shotgun (WGS) entry which is preliminary data.</text>
</comment>
<proteinExistence type="predicted"/>
<evidence type="ECO:0000259" key="1">
    <source>
        <dbReference type="Pfam" id="PF05050"/>
    </source>
</evidence>
<protein>
    <recommendedName>
        <fullName evidence="1">Methyltransferase FkbM domain-containing protein</fullName>
    </recommendedName>
</protein>
<dbReference type="Proteomes" id="UP000249396">
    <property type="component" value="Unassembled WGS sequence"/>
</dbReference>
<gene>
    <name evidence="2" type="ORF">DM484_01760</name>
</gene>
<dbReference type="EMBL" id="QJPH01000133">
    <property type="protein sequence ID" value="PZN85134.1"/>
    <property type="molecule type" value="Genomic_DNA"/>
</dbReference>
<reference evidence="2 3" key="1">
    <citation type="journal article" date="2018" name="Aquat. Microb. Ecol.">
        <title>Gammaproteobacterial methanotrophs dominate.</title>
        <authorList>
            <person name="Rissanen A.J."/>
            <person name="Saarenheimo J."/>
            <person name="Tiirola M."/>
            <person name="Peura S."/>
            <person name="Aalto S.L."/>
            <person name="Karvinen A."/>
            <person name="Nykanen H."/>
        </authorList>
    </citation>
    <scope>NUCLEOTIDE SEQUENCE [LARGE SCALE GENOMIC DNA]</scope>
    <source>
        <strain evidence="2">AMbin10</strain>
    </source>
</reference>